<dbReference type="InterPro" id="IPR036237">
    <property type="entry name" value="Xyl_isomerase-like_sf"/>
</dbReference>
<reference evidence="5" key="1">
    <citation type="submission" date="2016-10" db="EMBL/GenBank/DDBJ databases">
        <authorList>
            <person name="Varghese N."/>
            <person name="Submissions S."/>
        </authorList>
    </citation>
    <scope>NUCLEOTIDE SEQUENCE [LARGE SCALE GENOMIC DNA]</scope>
    <source>
        <strain evidence="5">CPCC 202695</strain>
    </source>
</reference>
<dbReference type="PANTHER" id="PTHR12110">
    <property type="entry name" value="HYDROXYPYRUVATE ISOMERASE"/>
    <property type="match status" value="1"/>
</dbReference>
<gene>
    <name evidence="3" type="ORF">BCL57_002146</name>
    <name evidence="4" type="ORF">SAMN04489721_0714</name>
</gene>
<evidence type="ECO:0000313" key="6">
    <source>
        <dbReference type="Proteomes" id="UP000893823"/>
    </source>
</evidence>
<reference evidence="3" key="3">
    <citation type="submission" date="2022-06" db="EMBL/GenBank/DDBJ databases">
        <title>Genomic Encyclopedia of Type Strains, Phase III (KMG-III): the genomes of soil and plant-associated and newly described type strains.</title>
        <authorList>
            <person name="Whitman W."/>
        </authorList>
    </citation>
    <scope>NUCLEOTIDE SEQUENCE</scope>
    <source>
        <strain evidence="3">CPCC 202695</strain>
    </source>
</reference>
<dbReference type="Gene3D" id="3.20.20.150">
    <property type="entry name" value="Divalent-metal-dependent TIM barrel enzymes"/>
    <property type="match status" value="1"/>
</dbReference>
<dbReference type="SUPFAM" id="SSF51658">
    <property type="entry name" value="Xylose isomerase-like"/>
    <property type="match status" value="1"/>
</dbReference>
<organism evidence="4 5">
    <name type="scientific">Agromyces flavus</name>
    <dbReference type="NCBI Taxonomy" id="589382"/>
    <lineage>
        <taxon>Bacteria</taxon>
        <taxon>Bacillati</taxon>
        <taxon>Actinomycetota</taxon>
        <taxon>Actinomycetes</taxon>
        <taxon>Micrococcales</taxon>
        <taxon>Microbacteriaceae</taxon>
        <taxon>Agromyces</taxon>
    </lineage>
</organism>
<sequence length="314" mass="36768">MKWSYMDHWRSQSPHGPIDQWESHDTMDRFLKQVAAVGYDAIDTFDFRYYQIMGMYGSVANYQEFVRERGLERIVNIFHAADYDTRNYAPHLPETHENILEDFRITMDRWSGIELDNIIVMPATLYYDMEPVTEDKIKITADLWNKVGEITGDAGVKLTCHHEFFCGIQSKEELDTFYANTDPRFVNLFVDTAQHCIASVDPVEFYEQYADRVTGFHFKDTRHRDLIGDYRRRPDSEIMAETTPRWFYEMGDEGGLVDFEAFMRAVVRNGYDRWLTVEHDKANKLGGDHAESTAIARWYAKNVLERVAAEESGR</sequence>
<dbReference type="Proteomes" id="UP000893823">
    <property type="component" value="Unassembled WGS sequence"/>
</dbReference>
<evidence type="ECO:0000313" key="5">
    <source>
        <dbReference type="Proteomes" id="UP000199482"/>
    </source>
</evidence>
<evidence type="ECO:0000256" key="1">
    <source>
        <dbReference type="ARBA" id="ARBA00023277"/>
    </source>
</evidence>
<keyword evidence="1" id="KW-0119">Carbohydrate metabolism</keyword>
<keyword evidence="6" id="KW-1185">Reference proteome</keyword>
<dbReference type="InterPro" id="IPR013022">
    <property type="entry name" value="Xyl_isomerase-like_TIM-brl"/>
</dbReference>
<dbReference type="AlphaFoldDB" id="A0A1H1P545"/>
<name>A0A1H1P545_9MICO</name>
<dbReference type="PANTHER" id="PTHR12110:SF41">
    <property type="entry name" value="INOSOSE DEHYDRATASE"/>
    <property type="match status" value="1"/>
</dbReference>
<reference evidence="4" key="2">
    <citation type="submission" date="2016-10" db="EMBL/GenBank/DDBJ databases">
        <authorList>
            <person name="de Groot N.N."/>
        </authorList>
    </citation>
    <scope>NUCLEOTIDE SEQUENCE [LARGE SCALE GENOMIC DNA]</scope>
    <source>
        <strain evidence="4">CPCC 202695</strain>
    </source>
</reference>
<dbReference type="GO" id="GO:0016853">
    <property type="term" value="F:isomerase activity"/>
    <property type="evidence" value="ECO:0007669"/>
    <property type="project" value="UniProtKB-KW"/>
</dbReference>
<proteinExistence type="predicted"/>
<keyword evidence="4" id="KW-0413">Isomerase</keyword>
<evidence type="ECO:0000313" key="3">
    <source>
        <dbReference type="EMBL" id="MCP2367987.1"/>
    </source>
</evidence>
<dbReference type="STRING" id="589382.SAMN04489721_0714"/>
<evidence type="ECO:0000313" key="4">
    <source>
        <dbReference type="EMBL" id="SDS06322.1"/>
    </source>
</evidence>
<dbReference type="EMBL" id="SODL02000003">
    <property type="protein sequence ID" value="MCP2367987.1"/>
    <property type="molecule type" value="Genomic_DNA"/>
</dbReference>
<protein>
    <submittedName>
        <fullName evidence="3">Sugar phosphate isomerase/epimerase</fullName>
    </submittedName>
    <submittedName>
        <fullName evidence="4">Xylose isomerase-like TIM barrel</fullName>
    </submittedName>
</protein>
<feature type="domain" description="Xylose isomerase-like TIM barrel" evidence="2">
    <location>
        <begin position="32"/>
        <end position="287"/>
    </location>
</feature>
<evidence type="ECO:0000259" key="2">
    <source>
        <dbReference type="Pfam" id="PF01261"/>
    </source>
</evidence>
<dbReference type="Proteomes" id="UP000199482">
    <property type="component" value="Chromosome I"/>
</dbReference>
<dbReference type="InterPro" id="IPR050312">
    <property type="entry name" value="IolE/XylAMocC-like"/>
</dbReference>
<dbReference type="Pfam" id="PF01261">
    <property type="entry name" value="AP_endonuc_2"/>
    <property type="match status" value="1"/>
</dbReference>
<dbReference type="EMBL" id="LT629755">
    <property type="protein sequence ID" value="SDS06322.1"/>
    <property type="molecule type" value="Genomic_DNA"/>
</dbReference>
<accession>A0A1H1P545</accession>
<dbReference type="RefSeq" id="WP_197675524.1">
    <property type="nucleotide sequence ID" value="NZ_BMDN01000003.1"/>
</dbReference>